<proteinExistence type="predicted"/>
<dbReference type="InterPro" id="IPR051783">
    <property type="entry name" value="NAD(P)-dependent_oxidoreduct"/>
</dbReference>
<evidence type="ECO:0000313" key="3">
    <source>
        <dbReference type="Proteomes" id="UP001147747"/>
    </source>
</evidence>
<comment type="caution">
    <text evidence="2">The sequence shown here is derived from an EMBL/GenBank/DDBJ whole genome shotgun (WGS) entry which is preliminary data.</text>
</comment>
<dbReference type="InterPro" id="IPR001509">
    <property type="entry name" value="Epimerase_deHydtase"/>
</dbReference>
<dbReference type="GeneID" id="81375387"/>
<protein>
    <recommendedName>
        <fullName evidence="1">NAD-dependent epimerase/dehydratase domain-containing protein</fullName>
    </recommendedName>
</protein>
<dbReference type="PANTHER" id="PTHR48079">
    <property type="entry name" value="PROTEIN YEEZ"/>
    <property type="match status" value="1"/>
</dbReference>
<gene>
    <name evidence="2" type="ORF">N7509_011770</name>
</gene>
<dbReference type="AlphaFoldDB" id="A0A9W9SHG5"/>
<accession>A0A9W9SHG5</accession>
<dbReference type="GO" id="GO:0004029">
    <property type="term" value="F:aldehyde dehydrogenase (NAD+) activity"/>
    <property type="evidence" value="ECO:0007669"/>
    <property type="project" value="TreeGrafter"/>
</dbReference>
<dbReference type="Proteomes" id="UP001147747">
    <property type="component" value="Unassembled WGS sequence"/>
</dbReference>
<evidence type="ECO:0000259" key="1">
    <source>
        <dbReference type="Pfam" id="PF01370"/>
    </source>
</evidence>
<dbReference type="EMBL" id="JAPZBU010000011">
    <property type="protein sequence ID" value="KAJ5378651.1"/>
    <property type="molecule type" value="Genomic_DNA"/>
</dbReference>
<reference evidence="2" key="2">
    <citation type="journal article" date="2023" name="IMA Fungus">
        <title>Comparative genomic study of the Penicillium genus elucidates a diverse pangenome and 15 lateral gene transfer events.</title>
        <authorList>
            <person name="Petersen C."/>
            <person name="Sorensen T."/>
            <person name="Nielsen M.R."/>
            <person name="Sondergaard T.E."/>
            <person name="Sorensen J.L."/>
            <person name="Fitzpatrick D.A."/>
            <person name="Frisvad J.C."/>
            <person name="Nielsen K.L."/>
        </authorList>
    </citation>
    <scope>NUCLEOTIDE SEQUENCE</scope>
    <source>
        <strain evidence="2">IBT 29677</strain>
    </source>
</reference>
<name>A0A9W9SHG5_9EURO</name>
<organism evidence="2 3">
    <name type="scientific">Penicillium cosmopolitanum</name>
    <dbReference type="NCBI Taxonomy" id="1131564"/>
    <lineage>
        <taxon>Eukaryota</taxon>
        <taxon>Fungi</taxon>
        <taxon>Dikarya</taxon>
        <taxon>Ascomycota</taxon>
        <taxon>Pezizomycotina</taxon>
        <taxon>Eurotiomycetes</taxon>
        <taxon>Eurotiomycetidae</taxon>
        <taxon>Eurotiales</taxon>
        <taxon>Aspergillaceae</taxon>
        <taxon>Penicillium</taxon>
    </lineage>
</organism>
<dbReference type="Gene3D" id="3.40.50.720">
    <property type="entry name" value="NAD(P)-binding Rossmann-like Domain"/>
    <property type="match status" value="1"/>
</dbReference>
<dbReference type="OrthoDB" id="10262413at2759"/>
<dbReference type="GO" id="GO:0005737">
    <property type="term" value="C:cytoplasm"/>
    <property type="evidence" value="ECO:0007669"/>
    <property type="project" value="TreeGrafter"/>
</dbReference>
<evidence type="ECO:0000313" key="2">
    <source>
        <dbReference type="EMBL" id="KAJ5378651.1"/>
    </source>
</evidence>
<reference evidence="2" key="1">
    <citation type="submission" date="2022-12" db="EMBL/GenBank/DDBJ databases">
        <authorList>
            <person name="Petersen C."/>
        </authorList>
    </citation>
    <scope>NUCLEOTIDE SEQUENCE</scope>
    <source>
        <strain evidence="2">IBT 29677</strain>
    </source>
</reference>
<keyword evidence="3" id="KW-1185">Reference proteome</keyword>
<feature type="domain" description="NAD-dependent epimerase/dehydratase" evidence="1">
    <location>
        <begin position="5"/>
        <end position="238"/>
    </location>
</feature>
<dbReference type="InterPro" id="IPR036291">
    <property type="entry name" value="NAD(P)-bd_dom_sf"/>
</dbReference>
<dbReference type="SUPFAM" id="SSF51735">
    <property type="entry name" value="NAD(P)-binding Rossmann-fold domains"/>
    <property type="match status" value="1"/>
</dbReference>
<dbReference type="Pfam" id="PF01370">
    <property type="entry name" value="Epimerase"/>
    <property type="match status" value="1"/>
</dbReference>
<dbReference type="PANTHER" id="PTHR48079:SF6">
    <property type="entry name" value="NAD(P)-BINDING DOMAIN-CONTAINING PROTEIN-RELATED"/>
    <property type="match status" value="1"/>
</dbReference>
<sequence>MSHNILVTGASGYLGGTLLARWASAKLPAYQRLFALVRTDEQSEAVKQYGAEPIRFNIKDKSSVTTTIIENKISIIYFLIDATASETQVQMIKALAEVKKQTGQDVHFLHTSGAKLFSSHAGLPTNSPIPDNDPALYYLSKTTYARYSFVENAVRANNTIIETALEYDVKSYIFVPCVVYGEGEGFGNKTSIQTVAIVNAAKKLRRVCRPDPDNYTWPVSHVSDNAGLYLEIIRNILSGKEIDHGINGYYLASSGSVSWNSLYTAMAKRLAAQNIIDDDKVELADSQALESMGAALGCPKDMVSLFLGGKCTLQAKHGREIGWTPRYSAEHILEMAGAEVDLILQNP</sequence>
<dbReference type="RefSeq" id="XP_056482437.1">
    <property type="nucleotide sequence ID" value="XM_056636407.1"/>
</dbReference>